<dbReference type="SUPFAM" id="SSF81296">
    <property type="entry name" value="E set domains"/>
    <property type="match status" value="4"/>
</dbReference>
<feature type="domain" description="AMP-activated protein kinase glycogen-binding" evidence="2">
    <location>
        <begin position="401"/>
        <end position="461"/>
    </location>
</feature>
<dbReference type="InterPro" id="IPR014756">
    <property type="entry name" value="Ig_E-set"/>
</dbReference>
<reference evidence="3 4" key="1">
    <citation type="submission" date="2018-11" db="EMBL/GenBank/DDBJ databases">
        <title>Chryseotalea sanarue gen. nov., sp., nov., a member of the family Cytophagaceae, isolated from a brackish lake in Hamamatsu Japan.</title>
        <authorList>
            <person name="Maejima Y."/>
            <person name="Iino T."/>
            <person name="Muraguchi Y."/>
            <person name="Fukuda K."/>
            <person name="Ohkuma M."/>
            <person name="Moriuchi R."/>
            <person name="Dohra H."/>
            <person name="Kimbara K."/>
            <person name="Shintani M."/>
        </authorList>
    </citation>
    <scope>NUCLEOTIDE SEQUENCE [LARGE SCALE GENOMIC DNA]</scope>
    <source>
        <strain evidence="3 4">Ys</strain>
    </source>
</reference>
<comment type="similarity">
    <text evidence="1">Belongs to the 5'-AMP-activated protein kinase beta subunit family.</text>
</comment>
<comment type="caution">
    <text evidence="3">The sequence shown here is derived from an EMBL/GenBank/DDBJ whole genome shotgun (WGS) entry which is preliminary data.</text>
</comment>
<dbReference type="EMBL" id="BHXQ01000007">
    <property type="protein sequence ID" value="GCC53282.1"/>
    <property type="molecule type" value="Genomic_DNA"/>
</dbReference>
<dbReference type="Gene3D" id="2.60.40.10">
    <property type="entry name" value="Immunoglobulins"/>
    <property type="match status" value="4"/>
</dbReference>
<dbReference type="PANTHER" id="PTHR10343:SF84">
    <property type="entry name" value="5'-AMP-ACTIVATED PROTEIN KINASE SUBUNIT BETA-1"/>
    <property type="match status" value="1"/>
</dbReference>
<dbReference type="PANTHER" id="PTHR10343">
    <property type="entry name" value="5'-AMP-ACTIVATED PROTEIN KINASE , BETA SUBUNIT"/>
    <property type="match status" value="1"/>
</dbReference>
<evidence type="ECO:0000313" key="3">
    <source>
        <dbReference type="EMBL" id="GCC53282.1"/>
    </source>
</evidence>
<dbReference type="Pfam" id="PF16561">
    <property type="entry name" value="AMPK1_CBM"/>
    <property type="match status" value="4"/>
</dbReference>
<evidence type="ECO:0000313" key="4">
    <source>
        <dbReference type="Proteomes" id="UP000288227"/>
    </source>
</evidence>
<proteinExistence type="inferred from homology"/>
<feature type="domain" description="AMP-activated protein kinase glycogen-binding" evidence="2">
    <location>
        <begin position="317"/>
        <end position="381"/>
    </location>
</feature>
<organism evidence="3 4">
    <name type="scientific">Chryseotalea sanaruensis</name>
    <dbReference type="NCBI Taxonomy" id="2482724"/>
    <lineage>
        <taxon>Bacteria</taxon>
        <taxon>Pseudomonadati</taxon>
        <taxon>Bacteroidota</taxon>
        <taxon>Cytophagia</taxon>
        <taxon>Cytophagales</taxon>
        <taxon>Chryseotaleaceae</taxon>
        <taxon>Chryseotalea</taxon>
    </lineage>
</organism>
<feature type="domain" description="AMP-activated protein kinase glycogen-binding" evidence="2">
    <location>
        <begin position="148"/>
        <end position="216"/>
    </location>
</feature>
<sequence length="472" mass="53485">MIRYTTILSVIIIAWQGAFAQPVGIRIVGNTIVCTLNSNLPLQEQEAIINNFGLNGLSIDSLWRFGSLGKWSAEGWKVQQNGKGNISVYKPLSELSGKVVKGVGAYMPNEMTNLIAEQTKATFGVNNFKKETIKTLPHGKTRFYVNGRKEARSVYLSGTFNEWSTMLTPMTRVDSGWVADVILNPGKHCYKFIADGNWFHDNQNRLQEEDGHGGYNSIYFTYNYTFVLKEFLQAKEVIVTGSFNDWNEKKLKMSKTREGWALPVFLKEGTHNYKFIVDGRWITDPGNPKQRDDGFGNINSVIELGETLVITLKGFSTAKNVFVTGNFNDWRDKELKMKQTTNGWELPLTLASGNYEYKFVVDGNWINDPDNQNLNTESGNSFLCFNPNHTFTFKTSSGKFTDVKVAGNFNGWNSVRMTKVNDGWKLDVYLPSGKCLYKFIVDGNWILDPANDQWEDNEFHNGNSVLWISANQ</sequence>
<dbReference type="RefSeq" id="WP_127123934.1">
    <property type="nucleotide sequence ID" value="NZ_BHXQ01000007.1"/>
</dbReference>
<dbReference type="CDD" id="cd02859">
    <property type="entry name" value="E_set_AMPKbeta_like_N"/>
    <property type="match status" value="4"/>
</dbReference>
<evidence type="ECO:0000259" key="2">
    <source>
        <dbReference type="Pfam" id="PF16561"/>
    </source>
</evidence>
<protein>
    <recommendedName>
        <fullName evidence="2">AMP-activated protein kinase glycogen-binding domain-containing protein</fullName>
    </recommendedName>
</protein>
<evidence type="ECO:0000256" key="1">
    <source>
        <dbReference type="ARBA" id="ARBA00010926"/>
    </source>
</evidence>
<dbReference type="InterPro" id="IPR013783">
    <property type="entry name" value="Ig-like_fold"/>
</dbReference>
<dbReference type="AlphaFoldDB" id="A0A401UEJ4"/>
<name>A0A401UEJ4_9BACT</name>
<dbReference type="Proteomes" id="UP000288227">
    <property type="component" value="Unassembled WGS sequence"/>
</dbReference>
<dbReference type="InterPro" id="IPR032640">
    <property type="entry name" value="AMPK1_CBM"/>
</dbReference>
<gene>
    <name evidence="3" type="ORF">SanaruYs_35250</name>
</gene>
<accession>A0A401UEJ4</accession>
<dbReference type="OrthoDB" id="5451596at2"/>
<keyword evidence="4" id="KW-1185">Reference proteome</keyword>
<feature type="domain" description="AMP-activated protein kinase glycogen-binding" evidence="2">
    <location>
        <begin position="233"/>
        <end position="306"/>
    </location>
</feature>
<dbReference type="InterPro" id="IPR050827">
    <property type="entry name" value="CRP1_MDG1_kinase"/>
</dbReference>